<evidence type="ECO:0000313" key="4">
    <source>
        <dbReference type="Ensembl" id="ENSTGUP00000036182.1"/>
    </source>
</evidence>
<feature type="domain" description="J" evidence="3">
    <location>
        <begin position="511"/>
        <end position="575"/>
    </location>
</feature>
<dbReference type="Proteomes" id="UP000007754">
    <property type="component" value="Unplaced"/>
</dbReference>
<dbReference type="SMART" id="SM00271">
    <property type="entry name" value="DnaJ"/>
    <property type="match status" value="1"/>
</dbReference>
<keyword evidence="5" id="KW-1185">Reference proteome</keyword>
<dbReference type="PROSITE" id="PS50076">
    <property type="entry name" value="DNAJ_2"/>
    <property type="match status" value="1"/>
</dbReference>
<dbReference type="GO" id="GO:0006457">
    <property type="term" value="P:protein folding"/>
    <property type="evidence" value="ECO:0007669"/>
    <property type="project" value="InterPro"/>
</dbReference>
<dbReference type="CDD" id="cd06257">
    <property type="entry name" value="DnaJ"/>
    <property type="match status" value="1"/>
</dbReference>
<dbReference type="InterPro" id="IPR008971">
    <property type="entry name" value="HSP40/DnaJ_pept-bd"/>
</dbReference>
<dbReference type="InParanoid" id="A0A674HNI4"/>
<feature type="region of interest" description="Disordered" evidence="2">
    <location>
        <begin position="576"/>
        <end position="596"/>
    </location>
</feature>
<evidence type="ECO:0000259" key="3">
    <source>
        <dbReference type="PROSITE" id="PS50076"/>
    </source>
</evidence>
<sequence>MEGSEGMGGCGVWGAEGLGDTWGHSGTSGHGDCGAVGTTAWGGSVPPCVPMSPWPPVPRCAMAVCPCPCPRVPMSCVPMSPCPHVLISNVPMSPCPPCSMSPCPCPHVLCPHVLCPQVSNSRVPMSLSPVSPCPVSQCPHVPPCLKCPHVPMSSLSYVPMSLSPCPHVPVSNVPMSPCPPFPMSSLSHVPVPSVPMSPCPCDSMSSLSRVPMSPCHCHKCPHVLCPNVPMSSPSPFPFPFPSPSPFPFPFPFLFPFPFPFPFPFVSPFPFPFPFPSRFPPDRPPGTSPGPSRAPAPFPLPVPPPISPRSLSRPLLGPSPVPPPVHFHPSVHSRSLPVPALGLSIPRSFPGPSPLPPHHSRSIPAPLAVPPRSIPVRSSVPPRSLPFPPPPPSIPRSIPVPIPAPSPVPPHPSPLPPGPSRSLPVPPRSLPGPSPIPPGPSPSLPIPPHPSPIPPGPSRSLPGPSPSLPIPPGPSPVPPRPPRPSGLPPRARPAAFLSVPGARAAGRAMGKDYYRTLGLSRGASAAEIRRAYRRQALRCHPDKDRSPGAEQRFKEVAEAYDVLSDPKKREIFDKYGEEGLKGGAPTPGPGGSTGPTFTYTFRGDPHAMFAEFFDGRNPFDTFFAQRSGDDEDGEEAFNTFHVGGLGGVSFPRARGAEGRRQDPPVLHELRVSLEEIYSGCTKKMKISHKRLGPDGKTVRNEDKILTIEVKRGWKEGTKITFPKEGDQTPNNIPADVVFVLKDKPHDVFRRDGSDIVYPAEISLRQALCGCSLTVPTLDGRSIPLHFQDVLRPGVRRRLPGEGLPLPRCPERRGDLLIEFQVTFPERIPPASKPLLEQLLPP</sequence>
<name>A0A674HNI4_TAEGU</name>
<dbReference type="GO" id="GO:0000122">
    <property type="term" value="P:negative regulation of transcription by RNA polymerase II"/>
    <property type="evidence" value="ECO:0007669"/>
    <property type="project" value="TreeGrafter"/>
</dbReference>
<dbReference type="CDD" id="cd10747">
    <property type="entry name" value="DnaJ_C"/>
    <property type="match status" value="1"/>
</dbReference>
<dbReference type="GO" id="GO:0030544">
    <property type="term" value="F:Hsp70 protein binding"/>
    <property type="evidence" value="ECO:0007669"/>
    <property type="project" value="TreeGrafter"/>
</dbReference>
<dbReference type="InterPro" id="IPR001623">
    <property type="entry name" value="DnaJ_domain"/>
</dbReference>
<reference evidence="4" key="1">
    <citation type="submission" date="2025-08" db="UniProtKB">
        <authorList>
            <consortium name="Ensembl"/>
        </authorList>
    </citation>
    <scope>IDENTIFICATION</scope>
</reference>
<proteinExistence type="predicted"/>
<dbReference type="GO" id="GO:0003714">
    <property type="term" value="F:transcription corepressor activity"/>
    <property type="evidence" value="ECO:0007669"/>
    <property type="project" value="TreeGrafter"/>
</dbReference>
<dbReference type="InterPro" id="IPR018253">
    <property type="entry name" value="DnaJ_domain_CS"/>
</dbReference>
<evidence type="ECO:0000256" key="1">
    <source>
        <dbReference type="ARBA" id="ARBA00023186"/>
    </source>
</evidence>
<feature type="region of interest" description="Disordered" evidence="2">
    <location>
        <begin position="279"/>
        <end position="298"/>
    </location>
</feature>
<dbReference type="FunFam" id="2.60.260.20:FF:000006">
    <property type="entry name" value="DnaJ subfamily B member 13"/>
    <property type="match status" value="1"/>
</dbReference>
<dbReference type="AlphaFoldDB" id="A0A674HNI4"/>
<dbReference type="InterPro" id="IPR051339">
    <property type="entry name" value="DnaJ_subfamily_B"/>
</dbReference>
<dbReference type="SUPFAM" id="SSF46565">
    <property type="entry name" value="Chaperone J-domain"/>
    <property type="match status" value="1"/>
</dbReference>
<dbReference type="PROSITE" id="PS00636">
    <property type="entry name" value="DNAJ_1"/>
    <property type="match status" value="1"/>
</dbReference>
<accession>A0A674HNI4</accession>
<feature type="region of interest" description="Disordered" evidence="2">
    <location>
        <begin position="348"/>
        <end position="492"/>
    </location>
</feature>
<reference evidence="4" key="2">
    <citation type="submission" date="2025-09" db="UniProtKB">
        <authorList>
            <consortium name="Ensembl"/>
        </authorList>
    </citation>
    <scope>IDENTIFICATION</scope>
</reference>
<evidence type="ECO:0000313" key="5">
    <source>
        <dbReference type="Proteomes" id="UP000007754"/>
    </source>
</evidence>
<dbReference type="OMA" id="PPWKSDS"/>
<dbReference type="GO" id="GO:0005829">
    <property type="term" value="C:cytosol"/>
    <property type="evidence" value="ECO:0007669"/>
    <property type="project" value="TreeGrafter"/>
</dbReference>
<dbReference type="Ensembl" id="ENSTGUT00000026829.1">
    <property type="protein sequence ID" value="ENSTGUP00000036182.1"/>
    <property type="gene ID" value="ENSTGUG00000028620.1"/>
</dbReference>
<dbReference type="Gene3D" id="2.60.260.20">
    <property type="entry name" value="Urease metallochaperone UreE, N-terminal domain"/>
    <property type="match status" value="2"/>
</dbReference>
<feature type="compositionally biased region" description="Pro residues" evidence="2">
    <location>
        <begin position="382"/>
        <end position="490"/>
    </location>
</feature>
<dbReference type="Pfam" id="PF01556">
    <property type="entry name" value="DnaJ_C"/>
    <property type="match status" value="1"/>
</dbReference>
<dbReference type="Gene3D" id="1.10.287.110">
    <property type="entry name" value="DnaJ domain"/>
    <property type="match status" value="1"/>
</dbReference>
<dbReference type="PANTHER" id="PTHR24078">
    <property type="entry name" value="DNAJ HOMOLOG SUBFAMILY C MEMBER"/>
    <property type="match status" value="1"/>
</dbReference>
<protein>
    <submittedName>
        <fullName evidence="4">DnaJ heat shock protein family (Hsp40) member B1</fullName>
    </submittedName>
</protein>
<dbReference type="FunFam" id="2.60.260.20:FF:000002">
    <property type="entry name" value="Dnaj homolog subfamily b member"/>
    <property type="match status" value="1"/>
</dbReference>
<keyword evidence="1" id="KW-0143">Chaperone</keyword>
<dbReference type="GeneTree" id="ENSGT00940000160312"/>
<dbReference type="InterPro" id="IPR036869">
    <property type="entry name" value="J_dom_sf"/>
</dbReference>
<evidence type="ECO:0000256" key="2">
    <source>
        <dbReference type="SAM" id="MobiDB-lite"/>
    </source>
</evidence>
<dbReference type="PANTHER" id="PTHR24078:SF568">
    <property type="entry name" value="DNAJ HOMOLOG SUBFAMILY B MEMBER 1"/>
    <property type="match status" value="1"/>
</dbReference>
<dbReference type="PRINTS" id="PR00625">
    <property type="entry name" value="JDOMAIN"/>
</dbReference>
<dbReference type="SUPFAM" id="SSF49493">
    <property type="entry name" value="HSP40/DnaJ peptide-binding domain"/>
    <property type="match status" value="2"/>
</dbReference>
<dbReference type="Pfam" id="PF00226">
    <property type="entry name" value="DnaJ"/>
    <property type="match status" value="1"/>
</dbReference>
<dbReference type="InterPro" id="IPR002939">
    <property type="entry name" value="DnaJ_C"/>
</dbReference>
<organism evidence="4 5">
    <name type="scientific">Taeniopygia guttata</name>
    <name type="common">Zebra finch</name>
    <name type="synonym">Poephila guttata</name>
    <dbReference type="NCBI Taxonomy" id="59729"/>
    <lineage>
        <taxon>Eukaryota</taxon>
        <taxon>Metazoa</taxon>
        <taxon>Chordata</taxon>
        <taxon>Craniata</taxon>
        <taxon>Vertebrata</taxon>
        <taxon>Euteleostomi</taxon>
        <taxon>Archelosauria</taxon>
        <taxon>Archosauria</taxon>
        <taxon>Dinosauria</taxon>
        <taxon>Saurischia</taxon>
        <taxon>Theropoda</taxon>
        <taxon>Coelurosauria</taxon>
        <taxon>Aves</taxon>
        <taxon>Neognathae</taxon>
        <taxon>Neoaves</taxon>
        <taxon>Telluraves</taxon>
        <taxon>Australaves</taxon>
        <taxon>Passeriformes</taxon>
        <taxon>Passeroidea</taxon>
        <taxon>Estrildidae</taxon>
        <taxon>Estrildinae</taxon>
        <taxon>Taeniopygia</taxon>
    </lineage>
</organism>
<dbReference type="GO" id="GO:0051082">
    <property type="term" value="F:unfolded protein binding"/>
    <property type="evidence" value="ECO:0007669"/>
    <property type="project" value="InterPro"/>
</dbReference>